<protein>
    <submittedName>
        <fullName evidence="4">Histone deacetylase 11</fullName>
    </submittedName>
</protein>
<reference evidence="4" key="1">
    <citation type="submission" date="2013-05" db="EMBL/GenBank/DDBJ databases">
        <authorList>
            <person name="Yim A.K.Y."/>
            <person name="Chan T.F."/>
            <person name="Ji K.M."/>
            <person name="Liu X.Y."/>
            <person name="Zhou J.W."/>
            <person name="Li R.Q."/>
            <person name="Yang K.Y."/>
            <person name="Li J."/>
            <person name="Li M."/>
            <person name="Law P.T.W."/>
            <person name="Wu Y.L."/>
            <person name="Cai Z.L."/>
            <person name="Qin H."/>
            <person name="Bao Y."/>
            <person name="Leung R.K.K."/>
            <person name="Ng P.K.S."/>
            <person name="Zou J."/>
            <person name="Zhong X.J."/>
            <person name="Ran P.X."/>
            <person name="Zhong N.S."/>
            <person name="Liu Z.G."/>
            <person name="Tsui S.K.W."/>
        </authorList>
    </citation>
    <scope>NUCLEOTIDE SEQUENCE</scope>
    <source>
        <strain evidence="4">Derf</strain>
        <tissue evidence="4">Whole organism</tissue>
    </source>
</reference>
<dbReference type="SUPFAM" id="SSF52768">
    <property type="entry name" value="Arginase/deacetylase"/>
    <property type="match status" value="1"/>
</dbReference>
<evidence type="ECO:0000256" key="2">
    <source>
        <dbReference type="ARBA" id="ARBA00048287"/>
    </source>
</evidence>
<dbReference type="Pfam" id="PF00850">
    <property type="entry name" value="Hist_deacetyl"/>
    <property type="match status" value="1"/>
</dbReference>
<accession>A0A922IBE4</accession>
<proteinExistence type="predicted"/>
<dbReference type="InterPro" id="IPR037138">
    <property type="entry name" value="His_deacetylse_dom_sf"/>
</dbReference>
<dbReference type="Proteomes" id="UP000790347">
    <property type="component" value="Unassembled WGS sequence"/>
</dbReference>
<gene>
    <name evidence="4" type="primary">HDAC11</name>
    <name evidence="4" type="ORF">DERF_001206</name>
</gene>
<dbReference type="PANTHER" id="PTHR10625:SF23">
    <property type="entry name" value="HISTONE DEACETYLASE 11"/>
    <property type="match status" value="1"/>
</dbReference>
<dbReference type="InterPro" id="IPR023801">
    <property type="entry name" value="His_deacetylse_dom"/>
</dbReference>
<keyword evidence="5" id="KW-1185">Reference proteome</keyword>
<dbReference type="InterPro" id="IPR044150">
    <property type="entry name" value="HDAC_classIV"/>
</dbReference>
<organism evidence="4 5">
    <name type="scientific">Dermatophagoides farinae</name>
    <name type="common">American house dust mite</name>
    <dbReference type="NCBI Taxonomy" id="6954"/>
    <lineage>
        <taxon>Eukaryota</taxon>
        <taxon>Metazoa</taxon>
        <taxon>Ecdysozoa</taxon>
        <taxon>Arthropoda</taxon>
        <taxon>Chelicerata</taxon>
        <taxon>Arachnida</taxon>
        <taxon>Acari</taxon>
        <taxon>Acariformes</taxon>
        <taxon>Sarcoptiformes</taxon>
        <taxon>Astigmata</taxon>
        <taxon>Psoroptidia</taxon>
        <taxon>Analgoidea</taxon>
        <taxon>Pyroglyphidae</taxon>
        <taxon>Dermatophagoidinae</taxon>
        <taxon>Dermatophagoides</taxon>
    </lineage>
</organism>
<dbReference type="GO" id="GO:0000118">
    <property type="term" value="C:histone deacetylase complex"/>
    <property type="evidence" value="ECO:0007669"/>
    <property type="project" value="TreeGrafter"/>
</dbReference>
<dbReference type="Gene3D" id="3.40.800.20">
    <property type="entry name" value="Histone deacetylase domain"/>
    <property type="match status" value="1"/>
</dbReference>
<evidence type="ECO:0000259" key="3">
    <source>
        <dbReference type="Pfam" id="PF00850"/>
    </source>
</evidence>
<dbReference type="GO" id="GO:0141221">
    <property type="term" value="F:histone deacetylase activity, hydrolytic mechanism"/>
    <property type="evidence" value="ECO:0007669"/>
    <property type="project" value="UniProtKB-EC"/>
</dbReference>
<evidence type="ECO:0000313" key="4">
    <source>
        <dbReference type="EMBL" id="KAH9527166.1"/>
    </source>
</evidence>
<comment type="caution">
    <text evidence="4">The sequence shown here is derived from an EMBL/GenBank/DDBJ whole genome shotgun (WGS) entry which is preliminary data.</text>
</comment>
<dbReference type="CDD" id="cd09993">
    <property type="entry name" value="HDAC_classIV"/>
    <property type="match status" value="1"/>
</dbReference>
<dbReference type="PRINTS" id="PR01270">
    <property type="entry name" value="HDASUPER"/>
</dbReference>
<dbReference type="AlphaFoldDB" id="A0A922IBE4"/>
<dbReference type="InterPro" id="IPR023696">
    <property type="entry name" value="Ureohydrolase_dom_sf"/>
</dbReference>
<dbReference type="GO" id="GO:0040029">
    <property type="term" value="P:epigenetic regulation of gene expression"/>
    <property type="evidence" value="ECO:0007669"/>
    <property type="project" value="TreeGrafter"/>
</dbReference>
<evidence type="ECO:0000313" key="5">
    <source>
        <dbReference type="Proteomes" id="UP000790347"/>
    </source>
</evidence>
<keyword evidence="1" id="KW-0378">Hydrolase</keyword>
<comment type="catalytic activity">
    <reaction evidence="2">
        <text>N(6)-acetyl-L-lysyl-[histone] + H2O = L-lysyl-[histone] + acetate</text>
        <dbReference type="Rhea" id="RHEA:58196"/>
        <dbReference type="Rhea" id="RHEA-COMP:9845"/>
        <dbReference type="Rhea" id="RHEA-COMP:11338"/>
        <dbReference type="ChEBI" id="CHEBI:15377"/>
        <dbReference type="ChEBI" id="CHEBI:29969"/>
        <dbReference type="ChEBI" id="CHEBI:30089"/>
        <dbReference type="ChEBI" id="CHEBI:61930"/>
        <dbReference type="EC" id="3.5.1.98"/>
    </reaction>
</comment>
<dbReference type="EMBL" id="ASGP02000001">
    <property type="protein sequence ID" value="KAH9527166.1"/>
    <property type="molecule type" value="Genomic_DNA"/>
</dbReference>
<name>A0A922IBE4_DERFA</name>
<evidence type="ECO:0000256" key="1">
    <source>
        <dbReference type="ARBA" id="ARBA00022801"/>
    </source>
</evidence>
<sequence>MNQIRKNSLFTEDDVVHSIDKTNSTHYPIIFGSNYDVKIGCLIEHLHPFDTSKWSKVASFIQESLNHNIDYIEPVQPISNDELRLVHSEQFIRNIRSRRNLVHTSECFILYFLPFNWIDQRIIRPLRFQTSGTIMAACWSYQNHLSSINLGGGFHHCTANRSAGFCFFADITLAIRNIWSACVADDRPLMPILIVDCDAHQGNGYERDVLAMTNDEKKLIYILDMFNPLIYPRDEMAKKAINREIHIGYRTNDENYIKLLDFHLNAIIESDHFKPGLIIYNAGTDCLQGDRLGRLNITAKGIIKRDETMFRFGSRNKVAIVMLLSELSENSCYGFYTLDGYNITRTRRPIAFGGRFLWNLARTAPELPCARVTLPQMTRNLLNFPGRFGTGLLLFSVIKK</sequence>
<reference evidence="4" key="2">
    <citation type="journal article" date="2022" name="Res Sq">
        <title>Comparative Genomics Reveals Insights into the Divergent Evolution of Astigmatic Mites and Household Pest Adaptations.</title>
        <authorList>
            <person name="Xiong Q."/>
            <person name="Wan A.T.-Y."/>
            <person name="Liu X.-Y."/>
            <person name="Fung C.S.-H."/>
            <person name="Xiao X."/>
            <person name="Malainual N."/>
            <person name="Hou J."/>
            <person name="Wang L."/>
            <person name="Wang M."/>
            <person name="Yang K."/>
            <person name="Cui Y."/>
            <person name="Leung E."/>
            <person name="Nong W."/>
            <person name="Shin S.-K."/>
            <person name="Au S."/>
            <person name="Jeong K.Y."/>
            <person name="Chew F.T."/>
            <person name="Hui J."/>
            <person name="Leung T.F."/>
            <person name="Tungtrongchitr A."/>
            <person name="Zhong N."/>
            <person name="Liu Z."/>
            <person name="Tsui S."/>
        </authorList>
    </citation>
    <scope>NUCLEOTIDE SEQUENCE</scope>
    <source>
        <strain evidence="4">Derf</strain>
        <tissue evidence="4">Whole organism</tissue>
    </source>
</reference>
<dbReference type="InterPro" id="IPR000286">
    <property type="entry name" value="HDACs"/>
</dbReference>
<dbReference type="PANTHER" id="PTHR10625">
    <property type="entry name" value="HISTONE DEACETYLASE HDAC1-RELATED"/>
    <property type="match status" value="1"/>
</dbReference>
<feature type="domain" description="Histone deacetylase" evidence="3">
    <location>
        <begin position="47"/>
        <end position="324"/>
    </location>
</feature>